<dbReference type="InterPro" id="IPR014001">
    <property type="entry name" value="Helicase_ATP-bd"/>
</dbReference>
<keyword evidence="4" id="KW-0378">Hydrolase</keyword>
<feature type="domain" description="Helicase C-terminal" evidence="12">
    <location>
        <begin position="1646"/>
        <end position="1800"/>
    </location>
</feature>
<evidence type="ECO:0000313" key="14">
    <source>
        <dbReference type="RefSeq" id="XP_031435303.1"/>
    </source>
</evidence>
<dbReference type="GO" id="GO:0004386">
    <property type="term" value="F:helicase activity"/>
    <property type="evidence" value="ECO:0007669"/>
    <property type="project" value="UniProtKB-KW"/>
</dbReference>
<dbReference type="InterPro" id="IPR044972">
    <property type="entry name" value="Mot1"/>
</dbReference>
<gene>
    <name evidence="14" type="primary">btaf1</name>
</gene>
<evidence type="ECO:0000259" key="12">
    <source>
        <dbReference type="PROSITE" id="PS51194"/>
    </source>
</evidence>
<keyword evidence="7" id="KW-0238">DNA-binding</keyword>
<feature type="region of interest" description="Disordered" evidence="10">
    <location>
        <begin position="73"/>
        <end position="95"/>
    </location>
</feature>
<comment type="subcellular location">
    <subcellularLocation>
        <location evidence="1">Nucleus</location>
    </subcellularLocation>
</comment>
<evidence type="ECO:0000256" key="2">
    <source>
        <dbReference type="ARBA" id="ARBA00022737"/>
    </source>
</evidence>
<dbReference type="Pfam" id="PF02985">
    <property type="entry name" value="HEAT"/>
    <property type="match status" value="1"/>
</dbReference>
<name>A0A6P8G778_CLUHA</name>
<sequence>MAVSRLERLFILLDTGTTPVTRKAAAQQLGDVVRLHPHELNNLLAKVLTYLRSPNWDTRIAAGQAVEAIVKNIPEWNPPPRPKQESGQELTREDSPSDRLSFYRFDISRLLRHGASLLGSAGAEFDVQEDESGEVDPKERLARQRKRLQKKLGLDMGAAIGMDTEELFNDEDLDCSCPPTAVYNRPPGVKGSAWPASRNHVPMQAAELIDSEFRPGMSNRQRNKAKRMAKLVAKQRSRDMDPNEKSNDSCEGEPEEKRRKTTNVVIEQPATDSKVLIDNVPDNSSMFEETQEWPLESFCEELCNDLFNPSWEVRHGAGTGLREVLKCHSAGGGKLVGCTAEQMSRQHQEWLEDVVIRLLCVFALDRFGDFVSDEVVAPVRETCAQTLGVSLRHMTDKGVAMTVDILLKLLTEDQWEVRHGGLLGIKYALAVRQDLIADLLPRVLPAITEGLQDLDDDVRAVAAAALIPVVDGLVQLQLPKVPFIVNILWDALLELDDLTASTNSIMTLLSSLLTYPEVRECNMQESLTVLVPRVWPFLRHTISSVRKAALETLFTLLSKAEQNCAVWLNPILQDMLRHIFQSCILESNPEILDLIQKVWEELLRQALPQYVVAASCPWMGAWLCLMMQVSHIPIDLNMLLEVKARSKEKSGKPHQVGGQVKETVQEYIAGAETVTEDPATRDYMVMRARLMSAKLLGVLCRSICDPRINSGPQEIRPAESLAQLLLFHLNSKSALQRIAVTMVLCEWAAEQKESELVSSMVQPRLLAILSEHLYYDEIAIPFTRVQTECKQLIALLADAQLHVHERFNCSVLTIDQANELVTTVFSEMTAEVNTCSQTWAALEGKHQQAAAAAAEAGSEWQRLQLRVHTFCACAAVGLGPLPERLNPLVRPLMEAARREENTLVQGHAAAAIARLLQRCAGRTPCPNSKVLRNLCSSLCVDPLLTPSVSCPTPTPAAPAGGNASQEGGRDGAHHMVSKTKGIITLYLHQKAAFAVTSKRGPAPKPPKNLSSEVAPNSTATMDTDESKKPSLIQRRGAEFSLTTITKHFGAQLTVALPFLWETMIGPLKAVVEGREGLDVPLLLEKGDTVAQELVGSLQVLEVVAGAIAPQLIPLLLEQLPHLCLCLQHPYTAVRHMAARCVGVLSKIATLETMEIFLERVLPWLGAIDNSTKQEGAIEALACVMEQLDVDIVPYIVLLVVPVLGRMSDPSDSVRFMATQCFATLIRLLPLEAGIPDPPSMSDDLIRQKARERHFLEQLLDSRKLENYKIPVPIKAELRKYQQDGVNWLSFLNKYKLHGILCDDMGLGKTLQSICILAGDHFLRVQEYAKTKAADSTPLPSLVVCPPTLTGHWVDEVGKFCTKEFLNPLHYTGPPTERARLQHQVKKHNLVVASYDVVRNDIDFFRNIKFNYCILDEGHVIKNGKTKLSKAIKQIAANFRVILSGTPIQNNVLELWSLFDFLMPGFLGTERQFAARYGKPILASRDAKSSSREQEAGVLAMEALHRQVLPFLLRRMKEDVLQDLPPKIIQDYYCNLSPLQVQLYEDFAKSRAKVSVDDTISTTEPEEEEKPKLKATGHVFQALQYLRKLCNHPALVLTPQHPEYKRVIEQLAAQSSSLRDMQHAPKLSALKQLLLDCGLGAAGGADGGTEAVVAQHRVLIFCQLKSMLDIVEQDLLKPQLPSVTYMRLDGSVPAGQRHSIVSRFNNDPSIDVLLLTTHVGGLGLNLTGADTVVFVEHDWNPMRDLQAMDRAHRIGQKRVVNVYRLITRGTLEEKIMGLQKFKMSIANTVISQENASLQSMGTDQLLNLFTLDRADRSEPSSSNPEKASMKSVLDGLGDLWDQQQYETEYDLDSFMHSLQ</sequence>
<dbReference type="InterPro" id="IPR001650">
    <property type="entry name" value="Helicase_C-like"/>
</dbReference>
<dbReference type="InterPro" id="IPR049730">
    <property type="entry name" value="SNF2/RAD54-like_C"/>
</dbReference>
<evidence type="ECO:0000259" key="11">
    <source>
        <dbReference type="PROSITE" id="PS51192"/>
    </source>
</evidence>
<feature type="repeat" description="HEAT" evidence="9">
    <location>
        <begin position="443"/>
        <end position="480"/>
    </location>
</feature>
<evidence type="ECO:0000256" key="9">
    <source>
        <dbReference type="PROSITE-ProRule" id="PRU00103"/>
    </source>
</evidence>
<evidence type="ECO:0000256" key="4">
    <source>
        <dbReference type="ARBA" id="ARBA00022801"/>
    </source>
</evidence>
<dbReference type="FunFam" id="3.40.50.10810:FF:000009">
    <property type="entry name" value="B-TFIID TATA-box-binding protein-associated factor 1"/>
    <property type="match status" value="1"/>
</dbReference>
<dbReference type="Proteomes" id="UP000515152">
    <property type="component" value="Chromosome 13"/>
</dbReference>
<dbReference type="InterPro" id="IPR011989">
    <property type="entry name" value="ARM-like"/>
</dbReference>
<dbReference type="PROSITE" id="PS50077">
    <property type="entry name" value="HEAT_REPEAT"/>
    <property type="match status" value="1"/>
</dbReference>
<dbReference type="CDD" id="cd17999">
    <property type="entry name" value="DEXHc_Mot1"/>
    <property type="match status" value="1"/>
</dbReference>
<dbReference type="PROSITE" id="PS51192">
    <property type="entry name" value="HELICASE_ATP_BIND_1"/>
    <property type="match status" value="1"/>
</dbReference>
<feature type="compositionally biased region" description="Polar residues" evidence="10">
    <location>
        <begin position="1008"/>
        <end position="1021"/>
    </location>
</feature>
<dbReference type="Pfam" id="PF00271">
    <property type="entry name" value="Helicase_C"/>
    <property type="match status" value="1"/>
</dbReference>
<dbReference type="OrthoDB" id="10252227at2759"/>
<dbReference type="Gene3D" id="3.40.50.10810">
    <property type="entry name" value="Tandem AAA-ATPase domain"/>
    <property type="match status" value="1"/>
</dbReference>
<dbReference type="InterPro" id="IPR038718">
    <property type="entry name" value="SNF2-like_sf"/>
</dbReference>
<protein>
    <submittedName>
        <fullName evidence="14">TATA-binding protein-associated factor 172</fullName>
    </submittedName>
</protein>
<keyword evidence="2" id="KW-0677">Repeat</keyword>
<dbReference type="InterPro" id="IPR027417">
    <property type="entry name" value="P-loop_NTPase"/>
</dbReference>
<keyword evidence="6" id="KW-0067">ATP-binding</keyword>
<dbReference type="GO" id="GO:0017025">
    <property type="term" value="F:TBP-class protein binding"/>
    <property type="evidence" value="ECO:0007669"/>
    <property type="project" value="InterPro"/>
</dbReference>
<dbReference type="InterPro" id="IPR044078">
    <property type="entry name" value="Mot1_ATP-bd"/>
</dbReference>
<feature type="region of interest" description="Disordered" evidence="10">
    <location>
        <begin position="997"/>
        <end position="1030"/>
    </location>
</feature>
<dbReference type="InterPro" id="IPR022707">
    <property type="entry name" value="Mot1_central_dom"/>
</dbReference>
<dbReference type="CDD" id="cd18793">
    <property type="entry name" value="SF2_C_SNF"/>
    <property type="match status" value="1"/>
</dbReference>
<dbReference type="Gene3D" id="3.40.50.300">
    <property type="entry name" value="P-loop containing nucleotide triphosphate hydrolases"/>
    <property type="match status" value="1"/>
</dbReference>
<organism evidence="13 14">
    <name type="scientific">Clupea harengus</name>
    <name type="common">Atlantic herring</name>
    <dbReference type="NCBI Taxonomy" id="7950"/>
    <lineage>
        <taxon>Eukaryota</taxon>
        <taxon>Metazoa</taxon>
        <taxon>Chordata</taxon>
        <taxon>Craniata</taxon>
        <taxon>Vertebrata</taxon>
        <taxon>Euteleostomi</taxon>
        <taxon>Actinopterygii</taxon>
        <taxon>Neopterygii</taxon>
        <taxon>Teleostei</taxon>
        <taxon>Clupei</taxon>
        <taxon>Clupeiformes</taxon>
        <taxon>Clupeoidei</taxon>
        <taxon>Clupeidae</taxon>
        <taxon>Clupea</taxon>
    </lineage>
</organism>
<feature type="region of interest" description="Disordered" evidence="10">
    <location>
        <begin position="951"/>
        <end position="973"/>
    </location>
</feature>
<evidence type="ECO:0000256" key="8">
    <source>
        <dbReference type="ARBA" id="ARBA00023242"/>
    </source>
</evidence>
<evidence type="ECO:0000256" key="6">
    <source>
        <dbReference type="ARBA" id="ARBA00022840"/>
    </source>
</evidence>
<dbReference type="GO" id="GO:0003677">
    <property type="term" value="F:DNA binding"/>
    <property type="evidence" value="ECO:0007669"/>
    <property type="project" value="UniProtKB-KW"/>
</dbReference>
<proteinExistence type="predicted"/>
<dbReference type="KEGG" id="char:105893414"/>
<dbReference type="GO" id="GO:0005524">
    <property type="term" value="F:ATP binding"/>
    <property type="evidence" value="ECO:0007669"/>
    <property type="project" value="UniProtKB-KW"/>
</dbReference>
<evidence type="ECO:0000313" key="13">
    <source>
        <dbReference type="Proteomes" id="UP000515152"/>
    </source>
</evidence>
<dbReference type="Gene3D" id="1.25.10.10">
    <property type="entry name" value="Leucine-rich Repeat Variant"/>
    <property type="match status" value="2"/>
</dbReference>
<evidence type="ECO:0000256" key="1">
    <source>
        <dbReference type="ARBA" id="ARBA00004123"/>
    </source>
</evidence>
<dbReference type="FunFam" id="1.25.10.10:FF:000132">
    <property type="entry name" value="TATA-binding protein-associated factor 172 isoform X2"/>
    <property type="match status" value="1"/>
</dbReference>
<dbReference type="Pfam" id="PF00176">
    <property type="entry name" value="SNF2-rel_dom"/>
    <property type="match status" value="1"/>
</dbReference>
<keyword evidence="5" id="KW-0347">Helicase</keyword>
<keyword evidence="13" id="KW-1185">Reference proteome</keyword>
<feature type="compositionally biased region" description="Basic and acidic residues" evidence="10">
    <location>
        <begin position="236"/>
        <end position="248"/>
    </location>
</feature>
<dbReference type="SUPFAM" id="SSF48371">
    <property type="entry name" value="ARM repeat"/>
    <property type="match status" value="2"/>
</dbReference>
<dbReference type="InterPro" id="IPR016024">
    <property type="entry name" value="ARM-type_fold"/>
</dbReference>
<evidence type="ECO:0000256" key="7">
    <source>
        <dbReference type="ARBA" id="ARBA00023125"/>
    </source>
</evidence>
<dbReference type="RefSeq" id="XP_031435303.1">
    <property type="nucleotide sequence ID" value="XM_031579443.2"/>
</dbReference>
<dbReference type="Pfam" id="PF12054">
    <property type="entry name" value="DUF3535"/>
    <property type="match status" value="1"/>
</dbReference>
<reference evidence="14" key="1">
    <citation type="submission" date="2025-08" db="UniProtKB">
        <authorList>
            <consortium name="RefSeq"/>
        </authorList>
    </citation>
    <scope>IDENTIFICATION</scope>
</reference>
<dbReference type="PANTHER" id="PTHR36498:SF1">
    <property type="entry name" value="TATA-BINDING PROTEIN-ASSOCIATED FACTOR 172"/>
    <property type="match status" value="1"/>
</dbReference>
<dbReference type="GO" id="GO:0005634">
    <property type="term" value="C:nucleus"/>
    <property type="evidence" value="ECO:0007669"/>
    <property type="project" value="UniProtKB-SubCell"/>
</dbReference>
<dbReference type="GeneID" id="105893414"/>
<dbReference type="GO" id="GO:0016887">
    <property type="term" value="F:ATP hydrolysis activity"/>
    <property type="evidence" value="ECO:0007669"/>
    <property type="project" value="InterPro"/>
</dbReference>
<accession>A0A6P8G778</accession>
<dbReference type="SUPFAM" id="SSF52540">
    <property type="entry name" value="P-loop containing nucleoside triphosphate hydrolases"/>
    <property type="match status" value="2"/>
</dbReference>
<keyword evidence="3" id="KW-0547">Nucleotide-binding</keyword>
<dbReference type="InterPro" id="IPR021133">
    <property type="entry name" value="HEAT_type_2"/>
</dbReference>
<feature type="domain" description="Helicase ATP-binding" evidence="11">
    <location>
        <begin position="1289"/>
        <end position="1464"/>
    </location>
</feature>
<evidence type="ECO:0000256" key="10">
    <source>
        <dbReference type="SAM" id="MobiDB-lite"/>
    </source>
</evidence>
<keyword evidence="8" id="KW-0539">Nucleus</keyword>
<dbReference type="FunFam" id="3.40.50.300:FF:000428">
    <property type="entry name" value="TATA-binding protein-associated factor 172"/>
    <property type="match status" value="1"/>
</dbReference>
<dbReference type="SMART" id="SM00487">
    <property type="entry name" value="DEXDc"/>
    <property type="match status" value="1"/>
</dbReference>
<dbReference type="PANTHER" id="PTHR36498">
    <property type="entry name" value="TATA-BINDING PROTEIN-ASSOCIATED FACTOR 172"/>
    <property type="match status" value="1"/>
</dbReference>
<dbReference type="FunFam" id="1.25.10.10:FF:000101">
    <property type="entry name" value="TATA-binding protein-associated factor 172 isoform X2"/>
    <property type="match status" value="1"/>
</dbReference>
<dbReference type="PROSITE" id="PS51194">
    <property type="entry name" value="HELICASE_CTER"/>
    <property type="match status" value="1"/>
</dbReference>
<evidence type="ECO:0000256" key="3">
    <source>
        <dbReference type="ARBA" id="ARBA00022741"/>
    </source>
</evidence>
<feature type="region of interest" description="Disordered" evidence="10">
    <location>
        <begin position="216"/>
        <end position="262"/>
    </location>
</feature>
<feature type="compositionally biased region" description="Basic residues" evidence="10">
    <location>
        <begin position="221"/>
        <end position="235"/>
    </location>
</feature>
<dbReference type="InterPro" id="IPR000357">
    <property type="entry name" value="HEAT"/>
</dbReference>
<dbReference type="SMART" id="SM00490">
    <property type="entry name" value="HELICc"/>
    <property type="match status" value="1"/>
</dbReference>
<dbReference type="CTD" id="9044"/>
<feature type="compositionally biased region" description="Basic and acidic residues" evidence="10">
    <location>
        <begin position="82"/>
        <end position="95"/>
    </location>
</feature>
<evidence type="ECO:0000256" key="5">
    <source>
        <dbReference type="ARBA" id="ARBA00022806"/>
    </source>
</evidence>
<dbReference type="InterPro" id="IPR000330">
    <property type="entry name" value="SNF2_N"/>
</dbReference>